<dbReference type="InterPro" id="IPR027124">
    <property type="entry name" value="Swc5/CFDP1/2"/>
</dbReference>
<dbReference type="AlphaFoldDB" id="A0A3R8CRE5"/>
<dbReference type="PANTHER" id="PTHR23227">
    <property type="entry name" value="BUCENTAUR RELATED"/>
    <property type="match status" value="1"/>
</dbReference>
<gene>
    <name evidence="1" type="ORF">DD237_007718</name>
</gene>
<dbReference type="Proteomes" id="UP000286097">
    <property type="component" value="Unassembled WGS sequence"/>
</dbReference>
<dbReference type="VEuPathDB" id="FungiDB:DD237_007718"/>
<evidence type="ECO:0000313" key="1">
    <source>
        <dbReference type="EMBL" id="RQM12659.1"/>
    </source>
</evidence>
<dbReference type="Gene3D" id="3.60.10.10">
    <property type="entry name" value="Endonuclease/exonuclease/phosphatase"/>
    <property type="match status" value="1"/>
</dbReference>
<accession>A0A3R8CRE5</accession>
<name>A0A3R8CRE5_9STRA</name>
<dbReference type="PANTHER" id="PTHR23227:SF85">
    <property type="entry name" value="CRANIOFACIAL DEVELOPMENT PROTEIN 2"/>
    <property type="match status" value="1"/>
</dbReference>
<dbReference type="EMBL" id="QKXF01000317">
    <property type="protein sequence ID" value="RQM12659.1"/>
    <property type="molecule type" value="Genomic_DNA"/>
</dbReference>
<dbReference type="InterPro" id="IPR036691">
    <property type="entry name" value="Endo/exonu/phosph_ase_sf"/>
</dbReference>
<protein>
    <recommendedName>
        <fullName evidence="3">Endonuclease/exonuclease/phosphatase domain-containing protein</fullName>
    </recommendedName>
</protein>
<comment type="caution">
    <text evidence="1">The sequence shown here is derived from an EMBL/GenBank/DDBJ whole genome shotgun (WGS) entry which is preliminary data.</text>
</comment>
<evidence type="ECO:0008006" key="3">
    <source>
        <dbReference type="Google" id="ProtNLM"/>
    </source>
</evidence>
<dbReference type="SUPFAM" id="SSF56219">
    <property type="entry name" value="DNase I-like"/>
    <property type="match status" value="1"/>
</dbReference>
<sequence>MELVLRLLPIYAGFSNDTKPNLTELEFSNYAQRVNIVNAYAPLNGYPVEASDSFYFDLTTAIFYRLPQRDTTIILGDFNAKIGHCREHESFLGQWGRGRRNRNGHTLASFCDTNDLFISNTAFRKRARNTTTWTLRLKNHCIFDQIDYIICSQRTKKLCSNAQSWKGILTPSDYKLVTLDFDLSARRGLRLRQDHDAETRLATHLLARDSKYRTLYRELLAYNLADLPHLRTASEQR</sequence>
<proteinExistence type="predicted"/>
<organism evidence="1 2">
    <name type="scientific">Peronospora effusa</name>
    <dbReference type="NCBI Taxonomy" id="542832"/>
    <lineage>
        <taxon>Eukaryota</taxon>
        <taxon>Sar</taxon>
        <taxon>Stramenopiles</taxon>
        <taxon>Oomycota</taxon>
        <taxon>Peronosporomycetes</taxon>
        <taxon>Peronosporales</taxon>
        <taxon>Peronosporaceae</taxon>
        <taxon>Peronospora</taxon>
    </lineage>
</organism>
<evidence type="ECO:0000313" key="2">
    <source>
        <dbReference type="Proteomes" id="UP000286097"/>
    </source>
</evidence>
<reference evidence="1 2" key="1">
    <citation type="submission" date="2018-06" db="EMBL/GenBank/DDBJ databases">
        <title>Comparative genomics of downy mildews reveals potential adaptations to biotrophy.</title>
        <authorList>
            <person name="Fletcher K."/>
            <person name="Klosterman S.J."/>
            <person name="Derevnina L."/>
            <person name="Martin F."/>
            <person name="Koike S."/>
            <person name="Reyes Chin-Wo S."/>
            <person name="Mou B."/>
            <person name="Michelmore R."/>
        </authorList>
    </citation>
    <scope>NUCLEOTIDE SEQUENCE [LARGE SCALE GENOMIC DNA]</scope>
    <source>
        <strain evidence="1 2">R13</strain>
    </source>
</reference>